<dbReference type="Gene3D" id="2.60.40.1880">
    <property type="entry name" value="Invasion associated locus B (IalB) protein"/>
    <property type="match status" value="1"/>
</dbReference>
<feature type="signal peptide" evidence="1">
    <location>
        <begin position="1"/>
        <end position="33"/>
    </location>
</feature>
<evidence type="ECO:0000313" key="3">
    <source>
        <dbReference type="Proteomes" id="UP000185678"/>
    </source>
</evidence>
<dbReference type="InterPro" id="IPR038696">
    <property type="entry name" value="IalB_sf"/>
</dbReference>
<dbReference type="AlphaFoldDB" id="A0A1N7JIL3"/>
<dbReference type="RefSeq" id="WP_139332775.1">
    <property type="nucleotide sequence ID" value="NZ_FTOA01000002.1"/>
</dbReference>
<evidence type="ECO:0000256" key="1">
    <source>
        <dbReference type="SAM" id="SignalP"/>
    </source>
</evidence>
<dbReference type="OrthoDB" id="9806572at2"/>
<sequence length="183" mass="19570">MTLLSRTLGSRRFASLAFATLLATAGFTSAAQAADPKVLGAFGDWTAYTVQEGGEPVCYVASQPTKADGDYAQRGNIYALITHRPKDKNALYVVSIVAGYPYKANSQTSIAIGKKEWQLFTKGERAWAHDSDTDKAIADGMRKGASMVITGTSQKGTKTNDTYSLRGFGQALDAINKACNVTK</sequence>
<dbReference type="EMBL" id="FTOA01000002">
    <property type="protein sequence ID" value="SIS49101.1"/>
    <property type="molecule type" value="Genomic_DNA"/>
</dbReference>
<dbReference type="Pfam" id="PF06776">
    <property type="entry name" value="IalB"/>
    <property type="match status" value="1"/>
</dbReference>
<keyword evidence="3" id="KW-1185">Reference proteome</keyword>
<dbReference type="STRING" id="80876.SAMN05421779_102307"/>
<gene>
    <name evidence="2" type="ORF">SAMN05421779_102307</name>
</gene>
<proteinExistence type="predicted"/>
<protein>
    <submittedName>
        <fullName evidence="2">Invasion protein IalB, involved in pathogenesis</fullName>
    </submittedName>
</protein>
<feature type="chain" id="PRO_5012139463" evidence="1">
    <location>
        <begin position="34"/>
        <end position="183"/>
    </location>
</feature>
<dbReference type="Proteomes" id="UP000185678">
    <property type="component" value="Unassembled WGS sequence"/>
</dbReference>
<name>A0A1N7JIL3_9PROT</name>
<organism evidence="2 3">
    <name type="scientific">Insolitispirillum peregrinum</name>
    <dbReference type="NCBI Taxonomy" id="80876"/>
    <lineage>
        <taxon>Bacteria</taxon>
        <taxon>Pseudomonadati</taxon>
        <taxon>Pseudomonadota</taxon>
        <taxon>Alphaproteobacteria</taxon>
        <taxon>Rhodospirillales</taxon>
        <taxon>Novispirillaceae</taxon>
        <taxon>Insolitispirillum</taxon>
    </lineage>
</organism>
<reference evidence="2 3" key="1">
    <citation type="submission" date="2017-01" db="EMBL/GenBank/DDBJ databases">
        <authorList>
            <person name="Mah S.A."/>
            <person name="Swanson W.J."/>
            <person name="Moy G.W."/>
            <person name="Vacquier V.D."/>
        </authorList>
    </citation>
    <scope>NUCLEOTIDE SEQUENCE [LARGE SCALE GENOMIC DNA]</scope>
    <source>
        <strain evidence="2 3">DSM 11589</strain>
    </source>
</reference>
<keyword evidence="1" id="KW-0732">Signal</keyword>
<evidence type="ECO:0000313" key="2">
    <source>
        <dbReference type="EMBL" id="SIS49101.1"/>
    </source>
</evidence>
<dbReference type="InterPro" id="IPR010642">
    <property type="entry name" value="Invasion_prot_B"/>
</dbReference>
<accession>A0A1N7JIL3</accession>